<feature type="transmembrane region" description="Helical" evidence="1">
    <location>
        <begin position="130"/>
        <end position="150"/>
    </location>
</feature>
<feature type="domain" description="FHA" evidence="2">
    <location>
        <begin position="26"/>
        <end position="74"/>
    </location>
</feature>
<dbReference type="OrthoDB" id="9816434at2"/>
<dbReference type="Gene3D" id="2.60.200.20">
    <property type="match status" value="1"/>
</dbReference>
<dbReference type="Pfam" id="PF00498">
    <property type="entry name" value="FHA"/>
    <property type="match status" value="1"/>
</dbReference>
<evidence type="ECO:0000313" key="4">
    <source>
        <dbReference type="Proteomes" id="UP000538666"/>
    </source>
</evidence>
<organism evidence="3 4">
    <name type="scientific">Silvibacterium bohemicum</name>
    <dbReference type="NCBI Taxonomy" id="1577686"/>
    <lineage>
        <taxon>Bacteria</taxon>
        <taxon>Pseudomonadati</taxon>
        <taxon>Acidobacteriota</taxon>
        <taxon>Terriglobia</taxon>
        <taxon>Terriglobales</taxon>
        <taxon>Acidobacteriaceae</taxon>
        <taxon>Silvibacterium</taxon>
    </lineage>
</organism>
<accession>A0A841JUD2</accession>
<dbReference type="Proteomes" id="UP000538666">
    <property type="component" value="Unassembled WGS sequence"/>
</dbReference>
<dbReference type="InterPro" id="IPR000253">
    <property type="entry name" value="FHA_dom"/>
</dbReference>
<comment type="caution">
    <text evidence="3">The sequence shown here is derived from an EMBL/GenBank/DDBJ whole genome shotgun (WGS) entry which is preliminary data.</text>
</comment>
<reference evidence="3 4" key="1">
    <citation type="submission" date="2020-08" db="EMBL/GenBank/DDBJ databases">
        <title>Genomic Encyclopedia of Type Strains, Phase IV (KMG-IV): sequencing the most valuable type-strain genomes for metagenomic binning, comparative biology and taxonomic classification.</title>
        <authorList>
            <person name="Goeker M."/>
        </authorList>
    </citation>
    <scope>NUCLEOTIDE SEQUENCE [LARGE SCALE GENOMIC DNA]</scope>
    <source>
        <strain evidence="3 4">DSM 103733</strain>
    </source>
</reference>
<dbReference type="RefSeq" id="WP_050057799.1">
    <property type="nucleotide sequence ID" value="NZ_JACHEK010000001.1"/>
</dbReference>
<sequence>MHVTLTCSNTSTQEAVEAELEIGERVVVGRQLGSPLMLQGEALSRQHFALSVVDDQLTVENLSSNGTRINGVSLPLQESSPVQSGDFIELPGYQIRVELREAGHDAIAGEGKSPAWQAYGKIALKFFDPLEITLAICSLACIGIFIYYIAT</sequence>
<gene>
    <name evidence="3" type="ORF">HNQ77_000529</name>
</gene>
<dbReference type="AlphaFoldDB" id="A0A841JUD2"/>
<dbReference type="SMART" id="SM00240">
    <property type="entry name" value="FHA"/>
    <property type="match status" value="1"/>
</dbReference>
<dbReference type="EMBL" id="JACHEK010000001">
    <property type="protein sequence ID" value="MBB6142591.1"/>
    <property type="molecule type" value="Genomic_DNA"/>
</dbReference>
<evidence type="ECO:0000256" key="1">
    <source>
        <dbReference type="SAM" id="Phobius"/>
    </source>
</evidence>
<dbReference type="PROSITE" id="PS50006">
    <property type="entry name" value="FHA_DOMAIN"/>
    <property type="match status" value="1"/>
</dbReference>
<dbReference type="CDD" id="cd00060">
    <property type="entry name" value="FHA"/>
    <property type="match status" value="1"/>
</dbReference>
<keyword evidence="1" id="KW-0812">Transmembrane</keyword>
<evidence type="ECO:0000313" key="3">
    <source>
        <dbReference type="EMBL" id="MBB6142591.1"/>
    </source>
</evidence>
<dbReference type="SUPFAM" id="SSF49879">
    <property type="entry name" value="SMAD/FHA domain"/>
    <property type="match status" value="1"/>
</dbReference>
<evidence type="ECO:0000259" key="2">
    <source>
        <dbReference type="PROSITE" id="PS50006"/>
    </source>
</evidence>
<keyword evidence="1" id="KW-1133">Transmembrane helix</keyword>
<keyword evidence="1" id="KW-0472">Membrane</keyword>
<keyword evidence="4" id="KW-1185">Reference proteome</keyword>
<dbReference type="InterPro" id="IPR008984">
    <property type="entry name" value="SMAD_FHA_dom_sf"/>
</dbReference>
<name>A0A841JUD2_9BACT</name>
<protein>
    <submittedName>
        <fullName evidence="3">Putative component of type VI protein secretion system</fullName>
    </submittedName>
</protein>
<proteinExistence type="predicted"/>